<dbReference type="Gene3D" id="2.60.40.1220">
    <property type="match status" value="1"/>
</dbReference>
<reference evidence="12 13" key="1">
    <citation type="submission" date="2020-07" db="EMBL/GenBank/DDBJ databases">
        <title>Sequencing the genomes of 1000 actinobacteria strains.</title>
        <authorList>
            <person name="Klenk H.-P."/>
        </authorList>
    </citation>
    <scope>NUCLEOTIDE SEQUENCE [LARGE SCALE GENOMIC DNA]</scope>
    <source>
        <strain evidence="12 13">DSM 22083</strain>
    </source>
</reference>
<dbReference type="Pfam" id="PF05425">
    <property type="entry name" value="CopD"/>
    <property type="match status" value="1"/>
</dbReference>
<feature type="transmembrane region" description="Helical" evidence="9">
    <location>
        <begin position="130"/>
        <end position="153"/>
    </location>
</feature>
<keyword evidence="6 9" id="KW-1133">Transmembrane helix</keyword>
<proteinExistence type="predicted"/>
<dbReference type="InterPro" id="IPR032694">
    <property type="entry name" value="CopC/D"/>
</dbReference>
<feature type="transmembrane region" description="Helical" evidence="9">
    <location>
        <begin position="337"/>
        <end position="357"/>
    </location>
</feature>
<dbReference type="InterPro" id="IPR008457">
    <property type="entry name" value="Cu-R_CopD_dom"/>
</dbReference>
<dbReference type="RefSeq" id="WP_179757624.1">
    <property type="nucleotide sequence ID" value="NZ_JACCBU010000001.1"/>
</dbReference>
<keyword evidence="5" id="KW-0732">Signal</keyword>
<dbReference type="InterPro" id="IPR007348">
    <property type="entry name" value="CopC_dom"/>
</dbReference>
<evidence type="ECO:0000256" key="2">
    <source>
        <dbReference type="ARBA" id="ARBA00022475"/>
    </source>
</evidence>
<dbReference type="EMBL" id="JACCBU010000001">
    <property type="protein sequence ID" value="NYE75051.1"/>
    <property type="molecule type" value="Genomic_DNA"/>
</dbReference>
<feature type="transmembrane region" description="Helical" evidence="9">
    <location>
        <begin position="260"/>
        <end position="282"/>
    </location>
</feature>
<dbReference type="Pfam" id="PF04234">
    <property type="entry name" value="CopC"/>
    <property type="match status" value="1"/>
</dbReference>
<keyword evidence="2" id="KW-1003">Cell membrane</keyword>
<dbReference type="GO" id="GO:0005886">
    <property type="term" value="C:plasma membrane"/>
    <property type="evidence" value="ECO:0007669"/>
    <property type="project" value="UniProtKB-SubCell"/>
</dbReference>
<dbReference type="PANTHER" id="PTHR34820">
    <property type="entry name" value="INNER MEMBRANE PROTEIN YEBZ"/>
    <property type="match status" value="1"/>
</dbReference>
<evidence type="ECO:0000259" key="10">
    <source>
        <dbReference type="Pfam" id="PF04234"/>
    </source>
</evidence>
<name>A0A7Y9IEC7_9ACTN</name>
<evidence type="ECO:0000259" key="11">
    <source>
        <dbReference type="Pfam" id="PF05425"/>
    </source>
</evidence>
<evidence type="ECO:0000256" key="1">
    <source>
        <dbReference type="ARBA" id="ARBA00004651"/>
    </source>
</evidence>
<evidence type="ECO:0000256" key="9">
    <source>
        <dbReference type="SAM" id="Phobius"/>
    </source>
</evidence>
<evidence type="ECO:0000256" key="6">
    <source>
        <dbReference type="ARBA" id="ARBA00022989"/>
    </source>
</evidence>
<keyword evidence="13" id="KW-1185">Reference proteome</keyword>
<feature type="transmembrane region" description="Helical" evidence="9">
    <location>
        <begin position="387"/>
        <end position="406"/>
    </location>
</feature>
<feature type="domain" description="Copper resistance protein D" evidence="11">
    <location>
        <begin position="298"/>
        <end position="400"/>
    </location>
</feature>
<evidence type="ECO:0000256" key="3">
    <source>
        <dbReference type="ARBA" id="ARBA00022692"/>
    </source>
</evidence>
<evidence type="ECO:0000256" key="5">
    <source>
        <dbReference type="ARBA" id="ARBA00022729"/>
    </source>
</evidence>
<evidence type="ECO:0000313" key="13">
    <source>
        <dbReference type="Proteomes" id="UP000569914"/>
    </source>
</evidence>
<evidence type="ECO:0000256" key="8">
    <source>
        <dbReference type="ARBA" id="ARBA00023136"/>
    </source>
</evidence>
<keyword evidence="7" id="KW-0186">Copper</keyword>
<evidence type="ECO:0000313" key="12">
    <source>
        <dbReference type="EMBL" id="NYE75051.1"/>
    </source>
</evidence>
<keyword evidence="3 9" id="KW-0812">Transmembrane</keyword>
<organism evidence="12 13">
    <name type="scientific">Microlunatus parietis</name>
    <dbReference type="NCBI Taxonomy" id="682979"/>
    <lineage>
        <taxon>Bacteria</taxon>
        <taxon>Bacillati</taxon>
        <taxon>Actinomycetota</taxon>
        <taxon>Actinomycetes</taxon>
        <taxon>Propionibacteriales</taxon>
        <taxon>Propionibacteriaceae</taxon>
        <taxon>Microlunatus</taxon>
    </lineage>
</organism>
<feature type="transmembrane region" description="Helical" evidence="9">
    <location>
        <begin position="173"/>
        <end position="191"/>
    </location>
</feature>
<keyword evidence="8 9" id="KW-0472">Membrane</keyword>
<feature type="transmembrane region" description="Helical" evidence="9">
    <location>
        <begin position="197"/>
        <end position="216"/>
    </location>
</feature>
<evidence type="ECO:0000256" key="7">
    <source>
        <dbReference type="ARBA" id="ARBA00023008"/>
    </source>
</evidence>
<sequence>MIVTATPAAAHARLLGTDPAEDAVVATRPEAVRLTFDQPVRPIDGGTVLYAADRPPRTLPATADGNELRVALPGDLGPGTYLLGWRAGSQDSHPISGVLEFSIGHRGPPPAGPQADPAAVAEPFRIAAQAAAYLGLLLAIGLAVFDLIATTLLRRDGGPHRTGEARLRHRLEFGGGALGLAGWIGVAVITGRTGAPLVPALGSVLLAAAGLGLLAVAPDRSSRAGRLLVGAGAVVAAAAALPLGHGAAKGPVWLMLPADLLHILTGALWLGGLAGLVILLGSARLRSPAVSAALSYAKVLDRFSILAAAALVLLAATGVVQTLLILPEPRSLIDTGYGRVLLVKIGLTAVAAALAAGHHYRMLPRIREARTGTAALRRLRRGALNEAAILVLAVITAGVLVGLSPVPAAPRPPVRDFTVHLDLITVRGHIDPGRVGGNVVELTIVDRAGRQTRTVENPRLRAIHRASGLGPIDGTTSPAAAGSYRASLDLPLAGTWRFEISARTSTFAEPVAAVDVEIAP</sequence>
<evidence type="ECO:0000256" key="4">
    <source>
        <dbReference type="ARBA" id="ARBA00022723"/>
    </source>
</evidence>
<dbReference type="GO" id="GO:0006825">
    <property type="term" value="P:copper ion transport"/>
    <property type="evidence" value="ECO:0007669"/>
    <property type="project" value="InterPro"/>
</dbReference>
<comment type="subcellular location">
    <subcellularLocation>
        <location evidence="1">Cell membrane</location>
        <topology evidence="1">Multi-pass membrane protein</topology>
    </subcellularLocation>
</comment>
<dbReference type="InterPro" id="IPR014756">
    <property type="entry name" value="Ig_E-set"/>
</dbReference>
<feature type="domain" description="CopC" evidence="10">
    <location>
        <begin position="11"/>
        <end position="103"/>
    </location>
</feature>
<dbReference type="GO" id="GO:0005507">
    <property type="term" value="F:copper ion binding"/>
    <property type="evidence" value="ECO:0007669"/>
    <property type="project" value="InterPro"/>
</dbReference>
<protein>
    <submittedName>
        <fullName evidence="12">Copper transport protein</fullName>
    </submittedName>
</protein>
<gene>
    <name evidence="12" type="ORF">BKA15_006380</name>
</gene>
<accession>A0A7Y9IEC7</accession>
<keyword evidence="4" id="KW-0479">Metal-binding</keyword>
<feature type="transmembrane region" description="Helical" evidence="9">
    <location>
        <begin position="303"/>
        <end position="325"/>
    </location>
</feature>
<dbReference type="InterPro" id="IPR014755">
    <property type="entry name" value="Cu-Rt/internalin_Ig-like"/>
</dbReference>
<dbReference type="GO" id="GO:0042597">
    <property type="term" value="C:periplasmic space"/>
    <property type="evidence" value="ECO:0007669"/>
    <property type="project" value="InterPro"/>
</dbReference>
<comment type="caution">
    <text evidence="12">The sequence shown here is derived from an EMBL/GenBank/DDBJ whole genome shotgun (WGS) entry which is preliminary data.</text>
</comment>
<dbReference type="PANTHER" id="PTHR34820:SF4">
    <property type="entry name" value="INNER MEMBRANE PROTEIN YEBZ"/>
    <property type="match status" value="1"/>
</dbReference>
<dbReference type="SUPFAM" id="SSF81296">
    <property type="entry name" value="E set domains"/>
    <property type="match status" value="1"/>
</dbReference>
<dbReference type="Proteomes" id="UP000569914">
    <property type="component" value="Unassembled WGS sequence"/>
</dbReference>
<feature type="transmembrane region" description="Helical" evidence="9">
    <location>
        <begin position="228"/>
        <end position="248"/>
    </location>
</feature>
<dbReference type="AlphaFoldDB" id="A0A7Y9IEC7"/>
<dbReference type="GO" id="GO:0046688">
    <property type="term" value="P:response to copper ion"/>
    <property type="evidence" value="ECO:0007669"/>
    <property type="project" value="InterPro"/>
</dbReference>